<gene>
    <name evidence="2" type="ORF">LTRI10_LOCUS35552</name>
</gene>
<dbReference type="AlphaFoldDB" id="A0AAV2FA18"/>
<sequence>MNGKEEEVVEEEKVSIEEEEDLGCSHWEESNFEEGREVEDKEEGASEVQDEDKVMVDEASTSYKCDQSFPPNLDALFEKDPFAALCLPKAKPSTILLGGYDGGKSMMHYMVWGKEKK</sequence>
<dbReference type="Proteomes" id="UP001497516">
    <property type="component" value="Chromosome 6"/>
</dbReference>
<evidence type="ECO:0000256" key="1">
    <source>
        <dbReference type="SAM" id="MobiDB-lite"/>
    </source>
</evidence>
<feature type="region of interest" description="Disordered" evidence="1">
    <location>
        <begin position="1"/>
        <end position="52"/>
    </location>
</feature>
<organism evidence="2 3">
    <name type="scientific">Linum trigynum</name>
    <dbReference type="NCBI Taxonomy" id="586398"/>
    <lineage>
        <taxon>Eukaryota</taxon>
        <taxon>Viridiplantae</taxon>
        <taxon>Streptophyta</taxon>
        <taxon>Embryophyta</taxon>
        <taxon>Tracheophyta</taxon>
        <taxon>Spermatophyta</taxon>
        <taxon>Magnoliopsida</taxon>
        <taxon>eudicotyledons</taxon>
        <taxon>Gunneridae</taxon>
        <taxon>Pentapetalae</taxon>
        <taxon>rosids</taxon>
        <taxon>fabids</taxon>
        <taxon>Malpighiales</taxon>
        <taxon>Linaceae</taxon>
        <taxon>Linum</taxon>
    </lineage>
</organism>
<dbReference type="EMBL" id="OZ034819">
    <property type="protein sequence ID" value="CAL1395096.1"/>
    <property type="molecule type" value="Genomic_DNA"/>
</dbReference>
<protein>
    <submittedName>
        <fullName evidence="2">Uncharacterized protein</fullName>
    </submittedName>
</protein>
<proteinExistence type="predicted"/>
<keyword evidence="3" id="KW-1185">Reference proteome</keyword>
<evidence type="ECO:0000313" key="3">
    <source>
        <dbReference type="Proteomes" id="UP001497516"/>
    </source>
</evidence>
<feature type="compositionally biased region" description="Basic and acidic residues" evidence="1">
    <location>
        <begin position="26"/>
        <end position="39"/>
    </location>
</feature>
<feature type="compositionally biased region" description="Basic and acidic residues" evidence="1">
    <location>
        <begin position="1"/>
        <end position="16"/>
    </location>
</feature>
<accession>A0AAV2FA18</accession>
<reference evidence="2 3" key="1">
    <citation type="submission" date="2024-04" db="EMBL/GenBank/DDBJ databases">
        <authorList>
            <person name="Fracassetti M."/>
        </authorList>
    </citation>
    <scope>NUCLEOTIDE SEQUENCE [LARGE SCALE GENOMIC DNA]</scope>
</reference>
<name>A0AAV2FA18_9ROSI</name>
<evidence type="ECO:0000313" key="2">
    <source>
        <dbReference type="EMBL" id="CAL1395096.1"/>
    </source>
</evidence>